<name>A0A2K3M127_TRIPR</name>
<keyword evidence="2" id="KW-1133">Transmembrane helix</keyword>
<reference evidence="3 4" key="2">
    <citation type="journal article" date="2017" name="Front. Plant Sci.">
        <title>Gene Classification and Mining of Molecular Markers Useful in Red Clover (Trifolium pratense) Breeding.</title>
        <authorList>
            <person name="Istvanek J."/>
            <person name="Dluhosova J."/>
            <person name="Dluhos P."/>
            <person name="Patkova L."/>
            <person name="Nedelnik J."/>
            <person name="Repkova J."/>
        </authorList>
    </citation>
    <scope>NUCLEOTIDE SEQUENCE [LARGE SCALE GENOMIC DNA]</scope>
    <source>
        <strain evidence="4">cv. Tatra</strain>
        <tissue evidence="3">Young leaves</tissue>
    </source>
</reference>
<comment type="caution">
    <text evidence="3">The sequence shown here is derived from an EMBL/GenBank/DDBJ whole genome shotgun (WGS) entry which is preliminary data.</text>
</comment>
<feature type="transmembrane region" description="Helical" evidence="2">
    <location>
        <begin position="27"/>
        <end position="46"/>
    </location>
</feature>
<accession>A0A2K3M127</accession>
<evidence type="ECO:0000256" key="1">
    <source>
        <dbReference type="SAM" id="MobiDB-lite"/>
    </source>
</evidence>
<sequence length="86" mass="9602">MVNSWTDSDCCTTVVSAVFRLQYGTGMVWSFQLCMVLLKFLVWFMLARPFYSEEVRQPDVGSSGVGGTVGDGDQHRDQGSEEEPDN</sequence>
<keyword evidence="2" id="KW-0472">Membrane</keyword>
<evidence type="ECO:0000256" key="2">
    <source>
        <dbReference type="SAM" id="Phobius"/>
    </source>
</evidence>
<evidence type="ECO:0000313" key="3">
    <source>
        <dbReference type="EMBL" id="PNX84472.1"/>
    </source>
</evidence>
<reference evidence="3 4" key="1">
    <citation type="journal article" date="2014" name="Am. J. Bot.">
        <title>Genome assembly and annotation for red clover (Trifolium pratense; Fabaceae).</title>
        <authorList>
            <person name="Istvanek J."/>
            <person name="Jaros M."/>
            <person name="Krenek A."/>
            <person name="Repkova J."/>
        </authorList>
    </citation>
    <scope>NUCLEOTIDE SEQUENCE [LARGE SCALE GENOMIC DNA]</scope>
    <source>
        <strain evidence="4">cv. Tatra</strain>
        <tissue evidence="3">Young leaves</tissue>
    </source>
</reference>
<feature type="region of interest" description="Disordered" evidence="1">
    <location>
        <begin position="57"/>
        <end position="86"/>
    </location>
</feature>
<gene>
    <name evidence="3" type="ORF">L195_g040533</name>
</gene>
<protein>
    <submittedName>
        <fullName evidence="3">Uncharacterized protein</fullName>
    </submittedName>
</protein>
<keyword evidence="2" id="KW-0812">Transmembrane</keyword>
<dbReference type="EMBL" id="ASHM01046434">
    <property type="protein sequence ID" value="PNX84472.1"/>
    <property type="molecule type" value="Genomic_DNA"/>
</dbReference>
<dbReference type="Proteomes" id="UP000236291">
    <property type="component" value="Unassembled WGS sequence"/>
</dbReference>
<proteinExistence type="predicted"/>
<dbReference type="AlphaFoldDB" id="A0A2K3M127"/>
<organism evidence="3 4">
    <name type="scientific">Trifolium pratense</name>
    <name type="common">Red clover</name>
    <dbReference type="NCBI Taxonomy" id="57577"/>
    <lineage>
        <taxon>Eukaryota</taxon>
        <taxon>Viridiplantae</taxon>
        <taxon>Streptophyta</taxon>
        <taxon>Embryophyta</taxon>
        <taxon>Tracheophyta</taxon>
        <taxon>Spermatophyta</taxon>
        <taxon>Magnoliopsida</taxon>
        <taxon>eudicotyledons</taxon>
        <taxon>Gunneridae</taxon>
        <taxon>Pentapetalae</taxon>
        <taxon>rosids</taxon>
        <taxon>fabids</taxon>
        <taxon>Fabales</taxon>
        <taxon>Fabaceae</taxon>
        <taxon>Papilionoideae</taxon>
        <taxon>50 kb inversion clade</taxon>
        <taxon>NPAAA clade</taxon>
        <taxon>Hologalegina</taxon>
        <taxon>IRL clade</taxon>
        <taxon>Trifolieae</taxon>
        <taxon>Trifolium</taxon>
    </lineage>
</organism>
<evidence type="ECO:0000313" key="4">
    <source>
        <dbReference type="Proteomes" id="UP000236291"/>
    </source>
</evidence>